<keyword evidence="4 6" id="KW-0964">Secreted</keyword>
<evidence type="ECO:0000256" key="2">
    <source>
        <dbReference type="ARBA" id="ARBA00005581"/>
    </source>
</evidence>
<feature type="non-terminal residue" evidence="7">
    <location>
        <position position="1"/>
    </location>
</feature>
<evidence type="ECO:0000256" key="3">
    <source>
        <dbReference type="ARBA" id="ARBA00022471"/>
    </source>
</evidence>
<sequence>MKSILSLVVLVAFWDPSSIVATEIKVDFRNPIPKTNVRVANILNNSLSFTIHCKSKDDDLGVHEIPKGGTYQFEFRRNFFGRTLFFCGIRWSDGFIIYDIYKTSRDFHRCPTDCYWEVGNEALYGYAQSPPEIDITVPWPKPNNETLIHS</sequence>
<evidence type="ECO:0000256" key="1">
    <source>
        <dbReference type="ARBA" id="ARBA00004613"/>
    </source>
</evidence>
<evidence type="ECO:0000256" key="5">
    <source>
        <dbReference type="ARBA" id="ARBA00022729"/>
    </source>
</evidence>
<dbReference type="AlphaFoldDB" id="A0A371F6L7"/>
<evidence type="ECO:0000256" key="4">
    <source>
        <dbReference type="ARBA" id="ARBA00022525"/>
    </source>
</evidence>
<name>A0A371F6L7_MUCPR</name>
<feature type="chain" id="PRO_5025073734" description="S-protein homolog" evidence="6">
    <location>
        <begin position="22"/>
        <end position="150"/>
    </location>
</feature>
<accession>A0A371F6L7</accession>
<keyword evidence="3 6" id="KW-0713">Self-incompatibility</keyword>
<dbReference type="InterPro" id="IPR010264">
    <property type="entry name" value="Self-incomp_S1"/>
</dbReference>
<dbReference type="GO" id="GO:0060320">
    <property type="term" value="P:rejection of self pollen"/>
    <property type="evidence" value="ECO:0007669"/>
    <property type="project" value="UniProtKB-KW"/>
</dbReference>
<dbReference type="OrthoDB" id="1933876at2759"/>
<dbReference type="PANTHER" id="PTHR31232:SF43">
    <property type="entry name" value="S-PROTEIN HOMOLOG 29-RELATED"/>
    <property type="match status" value="1"/>
</dbReference>
<dbReference type="Proteomes" id="UP000257109">
    <property type="component" value="Unassembled WGS sequence"/>
</dbReference>
<dbReference type="PANTHER" id="PTHR31232">
    <property type="match status" value="1"/>
</dbReference>
<protein>
    <recommendedName>
        <fullName evidence="6">S-protein homolog</fullName>
    </recommendedName>
</protein>
<evidence type="ECO:0000313" key="8">
    <source>
        <dbReference type="Proteomes" id="UP000257109"/>
    </source>
</evidence>
<gene>
    <name evidence="7" type="primary">SPH2</name>
    <name evidence="7" type="ORF">CR513_46413</name>
</gene>
<keyword evidence="8" id="KW-1185">Reference proteome</keyword>
<evidence type="ECO:0000256" key="6">
    <source>
        <dbReference type="RuleBase" id="RU367044"/>
    </source>
</evidence>
<proteinExistence type="inferred from homology"/>
<keyword evidence="5 6" id="KW-0732">Signal</keyword>
<dbReference type="EMBL" id="QJKJ01010357">
    <property type="protein sequence ID" value="RDX73907.1"/>
    <property type="molecule type" value="Genomic_DNA"/>
</dbReference>
<reference evidence="7" key="1">
    <citation type="submission" date="2018-05" db="EMBL/GenBank/DDBJ databases">
        <title>Draft genome of Mucuna pruriens seed.</title>
        <authorList>
            <person name="Nnadi N.E."/>
            <person name="Vos R."/>
            <person name="Hasami M.H."/>
            <person name="Devisetty U.K."/>
            <person name="Aguiy J.C."/>
        </authorList>
    </citation>
    <scope>NUCLEOTIDE SEQUENCE [LARGE SCALE GENOMIC DNA]</scope>
    <source>
        <strain evidence="7">JCA_2017</strain>
    </source>
</reference>
<dbReference type="GO" id="GO:0005576">
    <property type="term" value="C:extracellular region"/>
    <property type="evidence" value="ECO:0007669"/>
    <property type="project" value="UniProtKB-SubCell"/>
</dbReference>
<dbReference type="Pfam" id="PF05938">
    <property type="entry name" value="Self-incomp_S1"/>
    <property type="match status" value="1"/>
</dbReference>
<comment type="subcellular location">
    <subcellularLocation>
        <location evidence="1 6">Secreted</location>
    </subcellularLocation>
</comment>
<comment type="caution">
    <text evidence="7">The sequence shown here is derived from an EMBL/GenBank/DDBJ whole genome shotgun (WGS) entry which is preliminary data.</text>
</comment>
<feature type="signal peptide" evidence="6">
    <location>
        <begin position="1"/>
        <end position="21"/>
    </location>
</feature>
<comment type="similarity">
    <text evidence="2 6">Belongs to the plant self-incompatibility (S1) protein family.</text>
</comment>
<organism evidence="7 8">
    <name type="scientific">Mucuna pruriens</name>
    <name type="common">Velvet bean</name>
    <name type="synonym">Dolichos pruriens</name>
    <dbReference type="NCBI Taxonomy" id="157652"/>
    <lineage>
        <taxon>Eukaryota</taxon>
        <taxon>Viridiplantae</taxon>
        <taxon>Streptophyta</taxon>
        <taxon>Embryophyta</taxon>
        <taxon>Tracheophyta</taxon>
        <taxon>Spermatophyta</taxon>
        <taxon>Magnoliopsida</taxon>
        <taxon>eudicotyledons</taxon>
        <taxon>Gunneridae</taxon>
        <taxon>Pentapetalae</taxon>
        <taxon>rosids</taxon>
        <taxon>fabids</taxon>
        <taxon>Fabales</taxon>
        <taxon>Fabaceae</taxon>
        <taxon>Papilionoideae</taxon>
        <taxon>50 kb inversion clade</taxon>
        <taxon>NPAAA clade</taxon>
        <taxon>indigoferoid/millettioid clade</taxon>
        <taxon>Phaseoleae</taxon>
        <taxon>Mucuna</taxon>
    </lineage>
</organism>
<evidence type="ECO:0000313" key="7">
    <source>
        <dbReference type="EMBL" id="RDX73907.1"/>
    </source>
</evidence>